<accession>A0A4R1Y5V1</accession>
<proteinExistence type="predicted"/>
<gene>
    <name evidence="1" type="ORF">EC844_101389</name>
</gene>
<organism evidence="1 2">
    <name type="scientific">Acinetobacter calcoaceticus</name>
    <dbReference type="NCBI Taxonomy" id="471"/>
    <lineage>
        <taxon>Bacteria</taxon>
        <taxon>Pseudomonadati</taxon>
        <taxon>Pseudomonadota</taxon>
        <taxon>Gammaproteobacteria</taxon>
        <taxon>Moraxellales</taxon>
        <taxon>Moraxellaceae</taxon>
        <taxon>Acinetobacter</taxon>
        <taxon>Acinetobacter calcoaceticus/baumannii complex</taxon>
    </lineage>
</organism>
<evidence type="ECO:0000313" key="2">
    <source>
        <dbReference type="Proteomes" id="UP000294963"/>
    </source>
</evidence>
<dbReference type="AlphaFoldDB" id="A0A4R1Y5V1"/>
<dbReference type="EMBL" id="SLVJ01000001">
    <property type="protein sequence ID" value="TCM71102.1"/>
    <property type="molecule type" value="Genomic_DNA"/>
</dbReference>
<name>A0A4R1Y5V1_ACICA</name>
<sequence>MLSVALLLTACQRTAPEIGPEIDQVTSSESQPPDLTMMCQNLKTEMTNLDNQRTTLALEQINQNIRLCLPLIDFYEQKQWITLSEQMYANFLKVKRSHEQQRSFESYAQDQSQYPTLQQQLFEKLNSRDQYLLQHQGQAYIELIDLDRNHIQYRRSPLYLAKVFAPYLPKAEAIFVQQLAEQNIQPVFKEHRLNIIPQEIVHRAEYWVQYQKDYPKSAYIDDARYLANFYTALLFKGSKDAPSSELFQGKEDIQQAYLNEIVQLADRDDAVLNQTAKKFMRFIELNAQQRNEMTLEDTPIVDAYSDNAHSSSISQLEHYLDLVPIQLNNPQRDCFSDAICHSRH</sequence>
<reference evidence="1 2" key="1">
    <citation type="submission" date="2019-03" db="EMBL/GenBank/DDBJ databases">
        <title>Genomic analyses of the natural microbiome of Caenorhabditis elegans.</title>
        <authorList>
            <person name="Samuel B."/>
        </authorList>
    </citation>
    <scope>NUCLEOTIDE SEQUENCE [LARGE SCALE GENOMIC DNA]</scope>
    <source>
        <strain evidence="1 2">JUb89</strain>
    </source>
</reference>
<protein>
    <submittedName>
        <fullName evidence="1">Uncharacterized protein</fullName>
    </submittedName>
</protein>
<evidence type="ECO:0000313" key="1">
    <source>
        <dbReference type="EMBL" id="TCM71102.1"/>
    </source>
</evidence>
<dbReference type="Proteomes" id="UP000294963">
    <property type="component" value="Unassembled WGS sequence"/>
</dbReference>
<comment type="caution">
    <text evidence="1">The sequence shown here is derived from an EMBL/GenBank/DDBJ whole genome shotgun (WGS) entry which is preliminary data.</text>
</comment>
<keyword evidence="2" id="KW-1185">Reference proteome</keyword>